<dbReference type="GO" id="GO:0000976">
    <property type="term" value="F:transcription cis-regulatory region binding"/>
    <property type="evidence" value="ECO:0007669"/>
    <property type="project" value="TreeGrafter"/>
</dbReference>
<name>A0A329LLW0_9BACL</name>
<dbReference type="AlphaFoldDB" id="A0A329LLW0"/>
<evidence type="ECO:0000256" key="1">
    <source>
        <dbReference type="ARBA" id="ARBA00009437"/>
    </source>
</evidence>
<feature type="domain" description="HTH lysR-type" evidence="5">
    <location>
        <begin position="28"/>
        <end position="85"/>
    </location>
</feature>
<dbReference type="InterPro" id="IPR005119">
    <property type="entry name" value="LysR_subst-bd"/>
</dbReference>
<keyword evidence="2" id="KW-0805">Transcription regulation</keyword>
<dbReference type="EMBL" id="QMFB01000063">
    <property type="protein sequence ID" value="RAV08176.1"/>
    <property type="molecule type" value="Genomic_DNA"/>
</dbReference>
<accession>A0A329LLW0</accession>
<evidence type="ECO:0000259" key="5">
    <source>
        <dbReference type="PROSITE" id="PS50931"/>
    </source>
</evidence>
<keyword evidence="3" id="KW-0238">DNA-binding</keyword>
<dbReference type="PANTHER" id="PTHR30126:SF91">
    <property type="entry name" value="LYSR FAMILY TRANSCRIPTIONAL REGULATOR"/>
    <property type="match status" value="1"/>
</dbReference>
<dbReference type="FunFam" id="1.10.10.10:FF:000001">
    <property type="entry name" value="LysR family transcriptional regulator"/>
    <property type="match status" value="1"/>
</dbReference>
<dbReference type="InterPro" id="IPR036390">
    <property type="entry name" value="WH_DNA-bd_sf"/>
</dbReference>
<dbReference type="Pfam" id="PF00126">
    <property type="entry name" value="HTH_1"/>
    <property type="match status" value="1"/>
</dbReference>
<dbReference type="GO" id="GO:0003700">
    <property type="term" value="F:DNA-binding transcription factor activity"/>
    <property type="evidence" value="ECO:0007669"/>
    <property type="project" value="InterPro"/>
</dbReference>
<dbReference type="Pfam" id="PF03466">
    <property type="entry name" value="LysR_substrate"/>
    <property type="match status" value="1"/>
</dbReference>
<dbReference type="CDD" id="cd05466">
    <property type="entry name" value="PBP2_LTTR_substrate"/>
    <property type="match status" value="1"/>
</dbReference>
<keyword evidence="4" id="KW-0804">Transcription</keyword>
<sequence length="331" mass="37583">MWENRFGQNAEILHEYNRYLNLSGGIHVNIEQFAYVSAIARTGSISIAAEQLHVSQAAISKAISKLEQELGFKLFIRSRLGTEATPRGRAVIEKIYDILVKIEEIKEEAQIESKHVEGEVRFSIGPNFTAAMTRSIISFKQDYPNVRLTISSKSSEEVIQDLLEDRADLGLIYFHNQKKEPPKDLTVHKMLDSRIVVCVGRGSPLASRKSVSPQELLAYPFVNIDGVFSNWYLEDFISKHGPVNCLFKSNNIELLKRTIAEGAAIGMFIEYSMLNDPFILSGEMVIVPMINHEPNTIPLGWARSANKHFSIAQREFLKYLMREYLNPNLKH</sequence>
<dbReference type="Gene3D" id="3.40.190.290">
    <property type="match status" value="1"/>
</dbReference>
<evidence type="ECO:0000256" key="4">
    <source>
        <dbReference type="ARBA" id="ARBA00023163"/>
    </source>
</evidence>
<evidence type="ECO:0000256" key="2">
    <source>
        <dbReference type="ARBA" id="ARBA00023015"/>
    </source>
</evidence>
<keyword evidence="7" id="KW-1185">Reference proteome</keyword>
<organism evidence="6 7">
    <name type="scientific">Paenibacillus contaminans</name>
    <dbReference type="NCBI Taxonomy" id="450362"/>
    <lineage>
        <taxon>Bacteria</taxon>
        <taxon>Bacillati</taxon>
        <taxon>Bacillota</taxon>
        <taxon>Bacilli</taxon>
        <taxon>Bacillales</taxon>
        <taxon>Paenibacillaceae</taxon>
        <taxon>Paenibacillus</taxon>
    </lineage>
</organism>
<comment type="similarity">
    <text evidence="1">Belongs to the LysR transcriptional regulatory family.</text>
</comment>
<reference evidence="6 7" key="1">
    <citation type="journal article" date="2009" name="Int. J. Syst. Evol. Microbiol.">
        <title>Paenibacillus contaminans sp. nov., isolated from a contaminated laboratory plate.</title>
        <authorList>
            <person name="Chou J.H."/>
            <person name="Lee J.H."/>
            <person name="Lin M.C."/>
            <person name="Chang P.S."/>
            <person name="Arun A.B."/>
            <person name="Young C.C."/>
            <person name="Chen W.M."/>
        </authorList>
    </citation>
    <scope>NUCLEOTIDE SEQUENCE [LARGE SCALE GENOMIC DNA]</scope>
    <source>
        <strain evidence="6 7">CKOBP-6</strain>
    </source>
</reference>
<evidence type="ECO:0000313" key="6">
    <source>
        <dbReference type="EMBL" id="RAV08176.1"/>
    </source>
</evidence>
<dbReference type="Proteomes" id="UP000250369">
    <property type="component" value="Unassembled WGS sequence"/>
</dbReference>
<dbReference type="Gene3D" id="1.10.10.10">
    <property type="entry name" value="Winged helix-like DNA-binding domain superfamily/Winged helix DNA-binding domain"/>
    <property type="match status" value="1"/>
</dbReference>
<proteinExistence type="inferred from homology"/>
<dbReference type="SUPFAM" id="SSF53850">
    <property type="entry name" value="Periplasmic binding protein-like II"/>
    <property type="match status" value="1"/>
</dbReference>
<protein>
    <recommendedName>
        <fullName evidence="5">HTH lysR-type domain-containing protein</fullName>
    </recommendedName>
</protein>
<evidence type="ECO:0000256" key="3">
    <source>
        <dbReference type="ARBA" id="ARBA00023125"/>
    </source>
</evidence>
<dbReference type="PROSITE" id="PS50931">
    <property type="entry name" value="HTH_LYSR"/>
    <property type="match status" value="1"/>
</dbReference>
<evidence type="ECO:0000313" key="7">
    <source>
        <dbReference type="Proteomes" id="UP000250369"/>
    </source>
</evidence>
<dbReference type="PRINTS" id="PR00039">
    <property type="entry name" value="HTHLYSR"/>
</dbReference>
<comment type="caution">
    <text evidence="6">The sequence shown here is derived from an EMBL/GenBank/DDBJ whole genome shotgun (WGS) entry which is preliminary data.</text>
</comment>
<dbReference type="InterPro" id="IPR000847">
    <property type="entry name" value="LysR_HTH_N"/>
</dbReference>
<dbReference type="InterPro" id="IPR036388">
    <property type="entry name" value="WH-like_DNA-bd_sf"/>
</dbReference>
<dbReference type="SUPFAM" id="SSF46785">
    <property type="entry name" value="Winged helix' DNA-binding domain"/>
    <property type="match status" value="1"/>
</dbReference>
<dbReference type="PANTHER" id="PTHR30126">
    <property type="entry name" value="HTH-TYPE TRANSCRIPTIONAL REGULATOR"/>
    <property type="match status" value="1"/>
</dbReference>
<gene>
    <name evidence="6" type="ORF">DQG23_41365</name>
</gene>